<proteinExistence type="predicted"/>
<evidence type="ECO:0000313" key="3">
    <source>
        <dbReference type="EMBL" id="GAM80124.1"/>
    </source>
</evidence>
<dbReference type="AlphaFoldDB" id="A0A0B8R1H6"/>
<comment type="caution">
    <text evidence="3">The sequence shown here is derived from an EMBL/GenBank/DDBJ whole genome shotgun (WGS) entry which is preliminary data.</text>
</comment>
<evidence type="ECO:0000313" key="4">
    <source>
        <dbReference type="Proteomes" id="UP000031847"/>
    </source>
</evidence>
<dbReference type="Pfam" id="PF06810">
    <property type="entry name" value="Phage_scaffold"/>
    <property type="match status" value="1"/>
</dbReference>
<dbReference type="InterPro" id="IPR009636">
    <property type="entry name" value="SCAF"/>
</dbReference>
<gene>
    <name evidence="3" type="ORF">JCM5805K_1232</name>
</gene>
<dbReference type="Proteomes" id="UP000031847">
    <property type="component" value="Unassembled WGS sequence"/>
</dbReference>
<organism evidence="3 4">
    <name type="scientific">Lactococcus lactis subsp. lactis</name>
    <name type="common">Streptococcus lactis</name>
    <dbReference type="NCBI Taxonomy" id="1360"/>
    <lineage>
        <taxon>Bacteria</taxon>
        <taxon>Bacillati</taxon>
        <taxon>Bacillota</taxon>
        <taxon>Bacilli</taxon>
        <taxon>Lactobacillales</taxon>
        <taxon>Streptococcaceae</taxon>
        <taxon>Lactococcus</taxon>
    </lineage>
</organism>
<feature type="region of interest" description="Disordered" evidence="2">
    <location>
        <begin position="214"/>
        <end position="234"/>
    </location>
</feature>
<evidence type="ECO:0000256" key="1">
    <source>
        <dbReference type="SAM" id="Coils"/>
    </source>
</evidence>
<dbReference type="EMBL" id="BBSI01000019">
    <property type="protein sequence ID" value="GAM80124.1"/>
    <property type="molecule type" value="Genomic_DNA"/>
</dbReference>
<reference evidence="3 4" key="1">
    <citation type="submission" date="2015-01" db="EMBL/GenBank/DDBJ databases">
        <title>Lactococcus lactis subsp.lactis JCM 5805 whole genome shotgun sequence.</title>
        <authorList>
            <person name="Fujii T."/>
            <person name="Tomita Y."/>
            <person name="Ikushima S."/>
            <person name="Fujiwara D."/>
        </authorList>
    </citation>
    <scope>NUCLEOTIDE SEQUENCE [LARGE SCALE GENOMIC DNA]</scope>
    <source>
        <strain evidence="3 4">JCM 5805</strain>
    </source>
</reference>
<feature type="coiled-coil region" evidence="1">
    <location>
        <begin position="97"/>
        <end position="145"/>
    </location>
</feature>
<sequence>MLLTDAFLMPLVENKRLFLFRLVCRFDSYMGLSSPSYKRQTNPKREVSAIKDYGGKAMDIKAIIAKHTKEDGSFDSEAFATEINATIPKEFVSKEQYSKKTEEIEQLTTDLESAQKSNLSTEELQKQLEKAVNDAKERETQFNADLASMQKTNAVKLALKDSGTVNSDLLFGQVNMDNVIIQDDGKISGLDEQVTIFKESMPYLFQEGEAADKTEPTIVATGNPNSGGSGGKTMVQKIQERLGE</sequence>
<name>A0A0B8R1H6_LACLL</name>
<accession>A0A0B8R1H6</accession>
<evidence type="ECO:0000256" key="2">
    <source>
        <dbReference type="SAM" id="MobiDB-lite"/>
    </source>
</evidence>
<protein>
    <submittedName>
        <fullName evidence="3">Uncharacterized protein conserved in bacteria</fullName>
    </submittedName>
</protein>
<keyword evidence="1" id="KW-0175">Coiled coil</keyword>